<feature type="chain" id="PRO_5017724513" description="ScyD/ScyE family protein" evidence="1">
    <location>
        <begin position="27"/>
        <end position="383"/>
    </location>
</feature>
<organism evidence="2 3">
    <name type="scientific">Citricoccus muralis</name>
    <dbReference type="NCBI Taxonomy" id="169134"/>
    <lineage>
        <taxon>Bacteria</taxon>
        <taxon>Bacillati</taxon>
        <taxon>Actinomycetota</taxon>
        <taxon>Actinomycetes</taxon>
        <taxon>Micrococcales</taxon>
        <taxon>Micrococcaceae</taxon>
        <taxon>Citricoccus</taxon>
    </lineage>
</organism>
<dbReference type="Proteomes" id="UP000256727">
    <property type="component" value="Unassembled WGS sequence"/>
</dbReference>
<gene>
    <name evidence="2" type="ORF">C8E99_2370</name>
</gene>
<protein>
    <recommendedName>
        <fullName evidence="4">ScyD/ScyE family protein</fullName>
    </recommendedName>
</protein>
<keyword evidence="1" id="KW-0732">Signal</keyword>
<dbReference type="RefSeq" id="WP_115932450.1">
    <property type="nucleotide sequence ID" value="NZ_QREH01000001.1"/>
</dbReference>
<proteinExistence type="predicted"/>
<sequence length="383" mass="39984">MRTSRAAAAASCLALAVTLIAAPAQAHSPTPPAPETVAQGLVGPLSVAAGHHGSAYVTQSFTGTLSKVSRRGTVTTVHQMRPPVSEEMPNELVGIDVAKGSTFHIESDFGRGPTSHLVKTSERGKRTVASRDFIAHENRNNPDRRQTYGLRGLDATCAAEVAVLEEATGLHLNRYRGIVESHAYQLDVHGNTAYVADAAANAILKVDLKTRRISTVAVLPTTTITMTPELKAGFDAQLGAPESGLAVPDCVVGADYTVEPVPTDVRVGRDGNLYVSTLQGSAGEMVPISTVYRVNPWSGKARAVASGMHGTTGLDVDRNGDIVVAEMFGGEVSVIRKGKTSATTLFAAESPADVAFGGSTLYATTGTFGNGSLVTYERKGGRG</sequence>
<dbReference type="EMBL" id="QREH01000001">
    <property type="protein sequence ID" value="REE04534.1"/>
    <property type="molecule type" value="Genomic_DNA"/>
</dbReference>
<dbReference type="OrthoDB" id="928769at2"/>
<feature type="signal peptide" evidence="1">
    <location>
        <begin position="1"/>
        <end position="26"/>
    </location>
</feature>
<keyword evidence="3" id="KW-1185">Reference proteome</keyword>
<dbReference type="AlphaFoldDB" id="A0A3D9LFU1"/>
<accession>A0A3D9LFU1</accession>
<evidence type="ECO:0000313" key="2">
    <source>
        <dbReference type="EMBL" id="REE04534.1"/>
    </source>
</evidence>
<reference evidence="2 3" key="1">
    <citation type="submission" date="2018-07" db="EMBL/GenBank/DDBJ databases">
        <title>Sequencing the genomes of 1000 actinobacteria strains.</title>
        <authorList>
            <person name="Klenk H.-P."/>
        </authorList>
    </citation>
    <scope>NUCLEOTIDE SEQUENCE [LARGE SCALE GENOMIC DNA]</scope>
    <source>
        <strain evidence="2 3">DSM 14442</strain>
    </source>
</reference>
<name>A0A3D9LFU1_9MICC</name>
<evidence type="ECO:0008006" key="4">
    <source>
        <dbReference type="Google" id="ProtNLM"/>
    </source>
</evidence>
<dbReference type="SUPFAM" id="SSF63829">
    <property type="entry name" value="Calcium-dependent phosphotriesterase"/>
    <property type="match status" value="1"/>
</dbReference>
<evidence type="ECO:0000256" key="1">
    <source>
        <dbReference type="SAM" id="SignalP"/>
    </source>
</evidence>
<evidence type="ECO:0000313" key="3">
    <source>
        <dbReference type="Proteomes" id="UP000256727"/>
    </source>
</evidence>
<comment type="caution">
    <text evidence="2">The sequence shown here is derived from an EMBL/GenBank/DDBJ whole genome shotgun (WGS) entry which is preliminary data.</text>
</comment>
<dbReference type="InterPro" id="IPR011042">
    <property type="entry name" value="6-blade_b-propeller_TolB-like"/>
</dbReference>
<dbReference type="NCBIfam" id="NF033206">
    <property type="entry name" value="ScyE_fam"/>
    <property type="match status" value="1"/>
</dbReference>
<dbReference type="Gene3D" id="2.120.10.30">
    <property type="entry name" value="TolB, C-terminal domain"/>
    <property type="match status" value="1"/>
</dbReference>
<dbReference type="InterPro" id="IPR048031">
    <property type="entry name" value="ScyD/ScyE-like"/>
</dbReference>